<evidence type="ECO:0000256" key="5">
    <source>
        <dbReference type="ARBA" id="ARBA00023242"/>
    </source>
</evidence>
<evidence type="ECO:0000256" key="8">
    <source>
        <dbReference type="SAM" id="Phobius"/>
    </source>
</evidence>
<reference evidence="10 11" key="1">
    <citation type="submission" date="2024-01" db="EMBL/GenBank/DDBJ databases">
        <title>The genomes of 5 underutilized Papilionoideae crops provide insights into root nodulation and disease resistanc.</title>
        <authorList>
            <person name="Yuan L."/>
        </authorList>
    </citation>
    <scope>NUCLEOTIDE SEQUENCE [LARGE SCALE GENOMIC DNA]</scope>
    <source>
        <strain evidence="10">ZHUSHIDOU_FW_LH</strain>
        <tissue evidence="10">Leaf</tissue>
    </source>
</reference>
<evidence type="ECO:0000256" key="7">
    <source>
        <dbReference type="SAM" id="MobiDB-lite"/>
    </source>
</evidence>
<dbReference type="GO" id="GO:0009788">
    <property type="term" value="P:negative regulation of abscisic acid-activated signaling pathway"/>
    <property type="evidence" value="ECO:0007669"/>
    <property type="project" value="InterPro"/>
</dbReference>
<comment type="subcellular location">
    <subcellularLocation>
        <location evidence="1">Nucleus</location>
    </subcellularLocation>
</comment>
<feature type="transmembrane region" description="Helical" evidence="8">
    <location>
        <begin position="200"/>
        <end position="219"/>
    </location>
</feature>
<dbReference type="PANTHER" id="PTHR47287:SF9">
    <property type="entry name" value="ZINC FINGER PROTEIN 4-LIKE"/>
    <property type="match status" value="1"/>
</dbReference>
<evidence type="ECO:0000256" key="3">
    <source>
        <dbReference type="ARBA" id="ARBA00022771"/>
    </source>
</evidence>
<evidence type="ECO:0000259" key="9">
    <source>
        <dbReference type="PROSITE" id="PS50157"/>
    </source>
</evidence>
<keyword evidence="3 6" id="KW-0863">Zinc-finger</keyword>
<evidence type="ECO:0000256" key="2">
    <source>
        <dbReference type="ARBA" id="ARBA00022723"/>
    </source>
</evidence>
<sequence>MSDRLRVGDLNWDRKLKRKIDESCLTDKDSSNLSLSLSLGGGGGGSGSGIINNNMMLMLSGSSSNATFKSLKGHHHHHEGSLFAPRQSSNDNNKEEVMMMMKPNDNKEMQQFSCKFCDKKFPNPQALGGHQNAHKLERILSRMDKEFSMRPFGLGVALPVAAVFLYSPMPMPNHHYPFNASSLLQPLYYGAHHHHMNAMFHYHMSAVMPSLCFGLGYGNHQMGHQFGMMSNSSSWGNNGISSVETTTTTPTPKRLNRMVGVGIGGHELDQQVPSLAGGGVNVSATAAAAHAGSQDFLSPKPNLSLSL</sequence>
<dbReference type="Gene3D" id="3.30.160.60">
    <property type="entry name" value="Classic Zinc Finger"/>
    <property type="match status" value="1"/>
</dbReference>
<protein>
    <recommendedName>
        <fullName evidence="9">C2H2-type domain-containing protein</fullName>
    </recommendedName>
</protein>
<dbReference type="SUPFAM" id="SSF57667">
    <property type="entry name" value="beta-beta-alpha zinc fingers"/>
    <property type="match status" value="1"/>
</dbReference>
<keyword evidence="8" id="KW-0812">Transmembrane</keyword>
<dbReference type="AlphaFoldDB" id="A0AAN9HY12"/>
<keyword evidence="8" id="KW-1133">Transmembrane helix</keyword>
<dbReference type="InterPro" id="IPR013087">
    <property type="entry name" value="Znf_C2H2_type"/>
</dbReference>
<dbReference type="InterPro" id="IPR036236">
    <property type="entry name" value="Znf_C2H2_sf"/>
</dbReference>
<dbReference type="EMBL" id="JAYWIO010000007">
    <property type="protein sequence ID" value="KAK7251949.1"/>
    <property type="molecule type" value="Genomic_DNA"/>
</dbReference>
<evidence type="ECO:0000256" key="6">
    <source>
        <dbReference type="PROSITE-ProRule" id="PRU00042"/>
    </source>
</evidence>
<proteinExistence type="predicted"/>
<dbReference type="PROSITE" id="PS50157">
    <property type="entry name" value="ZINC_FINGER_C2H2_2"/>
    <property type="match status" value="1"/>
</dbReference>
<feature type="transmembrane region" description="Helical" evidence="8">
    <location>
        <begin position="152"/>
        <end position="169"/>
    </location>
</feature>
<evidence type="ECO:0000313" key="11">
    <source>
        <dbReference type="Proteomes" id="UP001372338"/>
    </source>
</evidence>
<dbReference type="GO" id="GO:0008270">
    <property type="term" value="F:zinc ion binding"/>
    <property type="evidence" value="ECO:0007669"/>
    <property type="project" value="UniProtKB-KW"/>
</dbReference>
<keyword evidence="2" id="KW-0479">Metal-binding</keyword>
<organism evidence="10 11">
    <name type="scientific">Crotalaria pallida</name>
    <name type="common">Smooth rattlebox</name>
    <name type="synonym">Crotalaria striata</name>
    <dbReference type="NCBI Taxonomy" id="3830"/>
    <lineage>
        <taxon>Eukaryota</taxon>
        <taxon>Viridiplantae</taxon>
        <taxon>Streptophyta</taxon>
        <taxon>Embryophyta</taxon>
        <taxon>Tracheophyta</taxon>
        <taxon>Spermatophyta</taxon>
        <taxon>Magnoliopsida</taxon>
        <taxon>eudicotyledons</taxon>
        <taxon>Gunneridae</taxon>
        <taxon>Pentapetalae</taxon>
        <taxon>rosids</taxon>
        <taxon>fabids</taxon>
        <taxon>Fabales</taxon>
        <taxon>Fabaceae</taxon>
        <taxon>Papilionoideae</taxon>
        <taxon>50 kb inversion clade</taxon>
        <taxon>genistoids sensu lato</taxon>
        <taxon>core genistoids</taxon>
        <taxon>Crotalarieae</taxon>
        <taxon>Crotalaria</taxon>
    </lineage>
</organism>
<dbReference type="PROSITE" id="PS00028">
    <property type="entry name" value="ZINC_FINGER_C2H2_1"/>
    <property type="match status" value="1"/>
</dbReference>
<keyword evidence="5" id="KW-0539">Nucleus</keyword>
<feature type="domain" description="C2H2-type" evidence="9">
    <location>
        <begin position="112"/>
        <end position="139"/>
    </location>
</feature>
<comment type="caution">
    <text evidence="10">The sequence shown here is derived from an EMBL/GenBank/DDBJ whole genome shotgun (WGS) entry which is preliminary data.</text>
</comment>
<evidence type="ECO:0000256" key="1">
    <source>
        <dbReference type="ARBA" id="ARBA00004123"/>
    </source>
</evidence>
<keyword evidence="4" id="KW-0862">Zinc</keyword>
<dbReference type="InterPro" id="IPR044246">
    <property type="entry name" value="ZFP3-like"/>
</dbReference>
<accession>A0AAN9HY12</accession>
<dbReference type="PANTHER" id="PTHR47287">
    <property type="entry name" value="C2H2 AND C2HC ZINC FINGERS SUPERFAMILY PROTEIN"/>
    <property type="match status" value="1"/>
</dbReference>
<evidence type="ECO:0000256" key="4">
    <source>
        <dbReference type="ARBA" id="ARBA00022833"/>
    </source>
</evidence>
<gene>
    <name evidence="10" type="ORF">RIF29_35578</name>
</gene>
<dbReference type="GO" id="GO:0005634">
    <property type="term" value="C:nucleus"/>
    <property type="evidence" value="ECO:0007669"/>
    <property type="project" value="UniProtKB-SubCell"/>
</dbReference>
<keyword evidence="8" id="KW-0472">Membrane</keyword>
<dbReference type="Proteomes" id="UP001372338">
    <property type="component" value="Unassembled WGS sequence"/>
</dbReference>
<evidence type="ECO:0000313" key="10">
    <source>
        <dbReference type="EMBL" id="KAK7251949.1"/>
    </source>
</evidence>
<name>A0AAN9HY12_CROPI</name>
<keyword evidence="11" id="KW-1185">Reference proteome</keyword>
<feature type="region of interest" description="Disordered" evidence="7">
    <location>
        <begin position="68"/>
        <end position="91"/>
    </location>
</feature>